<dbReference type="Pfam" id="PF09588">
    <property type="entry name" value="YqaJ"/>
    <property type="match status" value="1"/>
</dbReference>
<organism evidence="2 3">
    <name type="scientific">Microbacterium resistens</name>
    <dbReference type="NCBI Taxonomy" id="156977"/>
    <lineage>
        <taxon>Bacteria</taxon>
        <taxon>Bacillati</taxon>
        <taxon>Actinomycetota</taxon>
        <taxon>Actinomycetes</taxon>
        <taxon>Micrococcales</taxon>
        <taxon>Microbacteriaceae</taxon>
        <taxon>Microbacterium</taxon>
    </lineage>
</organism>
<protein>
    <recommendedName>
        <fullName evidence="1">YqaJ viral recombinase domain-containing protein</fullName>
    </recommendedName>
</protein>
<proteinExistence type="predicted"/>
<accession>A0ABU1SH66</accession>
<dbReference type="SUPFAM" id="SSF52980">
    <property type="entry name" value="Restriction endonuclease-like"/>
    <property type="match status" value="1"/>
</dbReference>
<sequence length="178" mass="20336">MTATAVAEVAAKRDRQAAIEAWLNPDPVEQNVYMQFGVEAEPQMMRYAHSEHGILPIDWVIASDRDGRHLASPDGLSLDHRLIAECKAPGDPWDSALVKMTGIPIRYRRQVQWQLHVTGAERCLFLWNRRVEDGAWFRLAWFEPRSVWISRDEEMIADLIEVATEMLEARDGAVQRAA</sequence>
<name>A0ABU1SH66_9MICO</name>
<dbReference type="InterPro" id="IPR019080">
    <property type="entry name" value="YqaJ_viral_recombinase"/>
</dbReference>
<reference evidence="2 3" key="1">
    <citation type="submission" date="2023-07" db="EMBL/GenBank/DDBJ databases">
        <title>Sorghum-associated microbial communities from plants grown in Nebraska, USA.</title>
        <authorList>
            <person name="Schachtman D."/>
        </authorList>
    </citation>
    <scope>NUCLEOTIDE SEQUENCE [LARGE SCALE GENOMIC DNA]</scope>
    <source>
        <strain evidence="2 3">2980</strain>
    </source>
</reference>
<keyword evidence="3" id="KW-1185">Reference proteome</keyword>
<comment type="caution">
    <text evidence="2">The sequence shown here is derived from an EMBL/GenBank/DDBJ whole genome shotgun (WGS) entry which is preliminary data.</text>
</comment>
<evidence type="ECO:0000313" key="3">
    <source>
        <dbReference type="Proteomes" id="UP001259347"/>
    </source>
</evidence>
<feature type="domain" description="YqaJ viral recombinase" evidence="1">
    <location>
        <begin position="25"/>
        <end position="121"/>
    </location>
</feature>
<dbReference type="InterPro" id="IPR011335">
    <property type="entry name" value="Restrct_endonuc-II-like"/>
</dbReference>
<dbReference type="EMBL" id="JAVDUM010000019">
    <property type="protein sequence ID" value="MDR6868945.1"/>
    <property type="molecule type" value="Genomic_DNA"/>
</dbReference>
<evidence type="ECO:0000313" key="2">
    <source>
        <dbReference type="EMBL" id="MDR6868945.1"/>
    </source>
</evidence>
<dbReference type="InterPro" id="IPR011604">
    <property type="entry name" value="PDDEXK-like_dom_sf"/>
</dbReference>
<gene>
    <name evidence="2" type="ORF">J2Y69_003571</name>
</gene>
<evidence type="ECO:0000259" key="1">
    <source>
        <dbReference type="Pfam" id="PF09588"/>
    </source>
</evidence>
<dbReference type="Proteomes" id="UP001259347">
    <property type="component" value="Unassembled WGS sequence"/>
</dbReference>
<dbReference type="Gene3D" id="3.90.320.10">
    <property type="match status" value="1"/>
</dbReference>